<dbReference type="EMBL" id="JACBZO010000001">
    <property type="protein sequence ID" value="NYI40353.1"/>
    <property type="molecule type" value="Genomic_DNA"/>
</dbReference>
<accession>A0A7Y9Z990</accession>
<name>A0A7Y9Z990_9MICO</name>
<dbReference type="RefSeq" id="WP_179397662.1">
    <property type="nucleotide sequence ID" value="NZ_BBRC01000009.1"/>
</dbReference>
<reference evidence="1 2" key="1">
    <citation type="submission" date="2020-07" db="EMBL/GenBank/DDBJ databases">
        <title>Sequencing the genomes of 1000 actinobacteria strains.</title>
        <authorList>
            <person name="Klenk H.-P."/>
        </authorList>
    </citation>
    <scope>NUCLEOTIDE SEQUENCE [LARGE SCALE GENOMIC DNA]</scope>
    <source>
        <strain evidence="1 2">DSM 19970</strain>
    </source>
</reference>
<keyword evidence="2" id="KW-1185">Reference proteome</keyword>
<evidence type="ECO:0000313" key="1">
    <source>
        <dbReference type="EMBL" id="NYI40353.1"/>
    </source>
</evidence>
<proteinExistence type="predicted"/>
<sequence length="58" mass="6514">MENWAFLARDADLLEQLSSSQRVQAVGVLTSFEIESMEPARIHTQAVVDLVRRLISAD</sequence>
<protein>
    <submittedName>
        <fullName evidence="1">Uncharacterized protein</fullName>
    </submittedName>
</protein>
<organism evidence="1 2">
    <name type="scientific">Demequina lutea</name>
    <dbReference type="NCBI Taxonomy" id="431489"/>
    <lineage>
        <taxon>Bacteria</taxon>
        <taxon>Bacillati</taxon>
        <taxon>Actinomycetota</taxon>
        <taxon>Actinomycetes</taxon>
        <taxon>Micrococcales</taxon>
        <taxon>Demequinaceae</taxon>
        <taxon>Demequina</taxon>
    </lineage>
</organism>
<dbReference type="Proteomes" id="UP000547973">
    <property type="component" value="Unassembled WGS sequence"/>
</dbReference>
<dbReference type="AlphaFoldDB" id="A0A7Y9Z990"/>
<evidence type="ECO:0000313" key="2">
    <source>
        <dbReference type="Proteomes" id="UP000547973"/>
    </source>
</evidence>
<gene>
    <name evidence="1" type="ORF">BKA03_000472</name>
</gene>
<comment type="caution">
    <text evidence="1">The sequence shown here is derived from an EMBL/GenBank/DDBJ whole genome shotgun (WGS) entry which is preliminary data.</text>
</comment>